<dbReference type="OrthoDB" id="540666at2759"/>
<dbReference type="PANTHER" id="PTHR34407">
    <property type="entry name" value="EXPRESSED PROTEIN"/>
    <property type="match status" value="1"/>
</dbReference>
<evidence type="ECO:0000313" key="2">
    <source>
        <dbReference type="Proteomes" id="UP000612055"/>
    </source>
</evidence>
<sequence length="633" mass="67387">MHPDAEVGFLAVALAVRDLPGAREQVRIHPKASATRAPGDSASVQHLLESIREQRTANRAKQLLQPHQVHRALYPGDLERLRSFMRRMAKGEDLNIALVGGSISYGMGAVEGEPSFGRWLSDWLAAVAPLNPGPPPEYGPPDAPAAVQPTDSIGAAGGADTHGAFSPSGSAVGAVDRSGSGAASRRSAVEGAAGFQRSSTRTIASGMANGTVVGGEGRSRVRVINAACPATTSAYMNICLREYLPPELPVHLVLVEYAVNDDPAPSPAMNNEARKSMELLLRKILSLPDRPAVVLLNAFSWFSRYGYKPDDGVYYLNAEAQLFDFATYYGLPMLSVKAAAYHQMAAGVQGFKVDTLRHQHRYNMTADPEAQFYEDPMHPSGLTGHKVIAELIIGLFTHAAKTLQRRSWNEASHSASDHCLLGDKLRGIVAEARGFEWVNEGRSPLAPKWGFTATTPGSTIAFVAEPPAAAVAAPPAASSPAVRPGLDPYAVGLPSAAEGGPRLVTLILAYLRSYENMGVGLVTCEGCLCGERARIWIKMMAAGSAAFANKPPLDPEEVVLRLEGHWDTRTSQLQLACFPAIMEPGCRVRVTVKLGGLLASEAAPNMAAEMCAHNLEAAQRAAGYIDLPNVGKP</sequence>
<dbReference type="PANTHER" id="PTHR34407:SF1">
    <property type="entry name" value="SGNH HYDROLASE-TYPE ESTERASE DOMAIN-CONTAINING PROTEIN"/>
    <property type="match status" value="1"/>
</dbReference>
<organism evidence="1 2">
    <name type="scientific">Edaphochlamys debaryana</name>
    <dbReference type="NCBI Taxonomy" id="47281"/>
    <lineage>
        <taxon>Eukaryota</taxon>
        <taxon>Viridiplantae</taxon>
        <taxon>Chlorophyta</taxon>
        <taxon>core chlorophytes</taxon>
        <taxon>Chlorophyceae</taxon>
        <taxon>CS clade</taxon>
        <taxon>Chlamydomonadales</taxon>
        <taxon>Chlamydomonadales incertae sedis</taxon>
        <taxon>Edaphochlamys</taxon>
    </lineage>
</organism>
<proteinExistence type="predicted"/>
<dbReference type="Gene3D" id="3.40.50.1110">
    <property type="entry name" value="SGNH hydrolase"/>
    <property type="match status" value="1"/>
</dbReference>
<name>A0A836BZN9_9CHLO</name>
<comment type="caution">
    <text evidence="1">The sequence shown here is derived from an EMBL/GenBank/DDBJ whole genome shotgun (WGS) entry which is preliminary data.</text>
</comment>
<reference evidence="1" key="1">
    <citation type="journal article" date="2020" name="bioRxiv">
        <title>Comparative genomics of Chlamydomonas.</title>
        <authorList>
            <person name="Craig R.J."/>
            <person name="Hasan A.R."/>
            <person name="Ness R.W."/>
            <person name="Keightley P.D."/>
        </authorList>
    </citation>
    <scope>NUCLEOTIDE SEQUENCE</scope>
    <source>
        <strain evidence="1">CCAP 11/70</strain>
    </source>
</reference>
<accession>A0A836BZN9</accession>
<dbReference type="Proteomes" id="UP000612055">
    <property type="component" value="Unassembled WGS sequence"/>
</dbReference>
<protein>
    <recommendedName>
        <fullName evidence="3">SGNH hydrolase-type esterase domain-containing protein</fullName>
    </recommendedName>
</protein>
<evidence type="ECO:0000313" key="1">
    <source>
        <dbReference type="EMBL" id="KAG2494860.1"/>
    </source>
</evidence>
<keyword evidence="2" id="KW-1185">Reference proteome</keyword>
<gene>
    <name evidence="1" type="ORF">HYH03_007100</name>
</gene>
<dbReference type="SUPFAM" id="SSF52266">
    <property type="entry name" value="SGNH hydrolase"/>
    <property type="match status" value="1"/>
</dbReference>
<dbReference type="AlphaFoldDB" id="A0A836BZN9"/>
<dbReference type="InterPro" id="IPR036514">
    <property type="entry name" value="SGNH_hydro_sf"/>
</dbReference>
<dbReference type="EMBL" id="JAEHOE010000028">
    <property type="protein sequence ID" value="KAG2494860.1"/>
    <property type="molecule type" value="Genomic_DNA"/>
</dbReference>
<evidence type="ECO:0008006" key="3">
    <source>
        <dbReference type="Google" id="ProtNLM"/>
    </source>
</evidence>
<dbReference type="CDD" id="cd00229">
    <property type="entry name" value="SGNH_hydrolase"/>
    <property type="match status" value="1"/>
</dbReference>